<sequence length="73" mass="7901">FFEPRPLDIREGDLPNATGRTDGGSEGIYNNLRNPRNDEVRPISAKELELESRLIPAPVAMMIAGPLIGVATA</sequence>
<evidence type="ECO:0000256" key="1">
    <source>
        <dbReference type="SAM" id="MobiDB-lite"/>
    </source>
</evidence>
<proteinExistence type="predicted"/>
<name>K0R4B7_THAOC</name>
<evidence type="ECO:0000313" key="2">
    <source>
        <dbReference type="EMBL" id="EJK47355.1"/>
    </source>
</evidence>
<accession>K0R4B7</accession>
<reference evidence="2 3" key="1">
    <citation type="journal article" date="2012" name="Genome Biol.">
        <title>Genome and low-iron response of an oceanic diatom adapted to chronic iron limitation.</title>
        <authorList>
            <person name="Lommer M."/>
            <person name="Specht M."/>
            <person name="Roy A.S."/>
            <person name="Kraemer L."/>
            <person name="Andreson R."/>
            <person name="Gutowska M.A."/>
            <person name="Wolf J."/>
            <person name="Bergner S.V."/>
            <person name="Schilhabel M.B."/>
            <person name="Klostermeier U.C."/>
            <person name="Beiko R.G."/>
            <person name="Rosenstiel P."/>
            <person name="Hippler M."/>
            <person name="Laroche J."/>
        </authorList>
    </citation>
    <scope>NUCLEOTIDE SEQUENCE [LARGE SCALE GENOMIC DNA]</scope>
    <source>
        <strain evidence="2 3">CCMP1005</strain>
    </source>
</reference>
<organism evidence="2 3">
    <name type="scientific">Thalassiosira oceanica</name>
    <name type="common">Marine diatom</name>
    <dbReference type="NCBI Taxonomy" id="159749"/>
    <lineage>
        <taxon>Eukaryota</taxon>
        <taxon>Sar</taxon>
        <taxon>Stramenopiles</taxon>
        <taxon>Ochrophyta</taxon>
        <taxon>Bacillariophyta</taxon>
        <taxon>Coscinodiscophyceae</taxon>
        <taxon>Thalassiosirophycidae</taxon>
        <taxon>Thalassiosirales</taxon>
        <taxon>Thalassiosiraceae</taxon>
        <taxon>Thalassiosira</taxon>
    </lineage>
</organism>
<dbReference type="AlphaFoldDB" id="K0R4B7"/>
<dbReference type="EMBL" id="AGNL01047028">
    <property type="protein sequence ID" value="EJK47355.1"/>
    <property type="molecule type" value="Genomic_DNA"/>
</dbReference>
<comment type="caution">
    <text evidence="2">The sequence shown here is derived from an EMBL/GenBank/DDBJ whole genome shotgun (WGS) entry which is preliminary data.</text>
</comment>
<feature type="compositionally biased region" description="Basic and acidic residues" evidence="1">
    <location>
        <begin position="1"/>
        <end position="13"/>
    </location>
</feature>
<feature type="region of interest" description="Disordered" evidence="1">
    <location>
        <begin position="1"/>
        <end position="35"/>
    </location>
</feature>
<evidence type="ECO:0000313" key="3">
    <source>
        <dbReference type="Proteomes" id="UP000266841"/>
    </source>
</evidence>
<dbReference type="Proteomes" id="UP000266841">
    <property type="component" value="Unassembled WGS sequence"/>
</dbReference>
<gene>
    <name evidence="2" type="ORF">THAOC_33925</name>
</gene>
<feature type="non-terminal residue" evidence="2">
    <location>
        <position position="1"/>
    </location>
</feature>
<protein>
    <submittedName>
        <fullName evidence="2">Uncharacterized protein</fullName>
    </submittedName>
</protein>
<keyword evidence="3" id="KW-1185">Reference proteome</keyword>